<dbReference type="OrthoDB" id="10250130at2759"/>
<name>A0A1X2GKL1_9FUNG</name>
<dbReference type="AlphaFoldDB" id="A0A1X2GKL1"/>
<dbReference type="InterPro" id="IPR011043">
    <property type="entry name" value="Gal_Oxase/kelch_b-propeller"/>
</dbReference>
<evidence type="ECO:0008006" key="3">
    <source>
        <dbReference type="Google" id="ProtNLM"/>
    </source>
</evidence>
<gene>
    <name evidence="1" type="ORF">DM01DRAFT_1027456</name>
</gene>
<reference evidence="1 2" key="1">
    <citation type="submission" date="2016-07" db="EMBL/GenBank/DDBJ databases">
        <title>Pervasive Adenine N6-methylation of Active Genes in Fungi.</title>
        <authorList>
            <consortium name="DOE Joint Genome Institute"/>
            <person name="Mondo S.J."/>
            <person name="Dannebaum R.O."/>
            <person name="Kuo R.C."/>
            <person name="Labutti K."/>
            <person name="Haridas S."/>
            <person name="Kuo A."/>
            <person name="Salamov A."/>
            <person name="Ahrendt S.R."/>
            <person name="Lipzen A."/>
            <person name="Sullivan W."/>
            <person name="Andreopoulos W.B."/>
            <person name="Clum A."/>
            <person name="Lindquist E."/>
            <person name="Daum C."/>
            <person name="Ramamoorthy G.K."/>
            <person name="Gryganskyi A."/>
            <person name="Culley D."/>
            <person name="Magnuson J.K."/>
            <person name="James T.Y."/>
            <person name="O'Malley M.A."/>
            <person name="Stajich J.E."/>
            <person name="Spatafora J.W."/>
            <person name="Visel A."/>
            <person name="Grigoriev I.V."/>
        </authorList>
    </citation>
    <scope>NUCLEOTIDE SEQUENCE [LARGE SCALE GENOMIC DNA]</scope>
    <source>
        <strain evidence="1 2">NRRL 3301</strain>
    </source>
</reference>
<dbReference type="Proteomes" id="UP000242146">
    <property type="component" value="Unassembled WGS sequence"/>
</dbReference>
<comment type="caution">
    <text evidence="1">The sequence shown here is derived from an EMBL/GenBank/DDBJ whole genome shotgun (WGS) entry which is preliminary data.</text>
</comment>
<evidence type="ECO:0000313" key="1">
    <source>
        <dbReference type="EMBL" id="ORX55829.1"/>
    </source>
</evidence>
<keyword evidence="2" id="KW-1185">Reference proteome</keyword>
<sequence length="83" mass="9591">MIQQGQPIQTTGNNLVGLWRPSFVKVDHRLYVYGGGGNVTNDLHVLNLCDLRWETIHVKKTVSSFFSLLHIFIKLPCWTDFYL</sequence>
<proteinExistence type="predicted"/>
<dbReference type="SUPFAM" id="SSF50965">
    <property type="entry name" value="Galactose oxidase, central domain"/>
    <property type="match status" value="1"/>
</dbReference>
<protein>
    <recommendedName>
        <fullName evidence="3">Galactose oxidase</fullName>
    </recommendedName>
</protein>
<evidence type="ECO:0000313" key="2">
    <source>
        <dbReference type="Proteomes" id="UP000242146"/>
    </source>
</evidence>
<organism evidence="1 2">
    <name type="scientific">Hesseltinella vesiculosa</name>
    <dbReference type="NCBI Taxonomy" id="101127"/>
    <lineage>
        <taxon>Eukaryota</taxon>
        <taxon>Fungi</taxon>
        <taxon>Fungi incertae sedis</taxon>
        <taxon>Mucoromycota</taxon>
        <taxon>Mucoromycotina</taxon>
        <taxon>Mucoromycetes</taxon>
        <taxon>Mucorales</taxon>
        <taxon>Cunninghamellaceae</taxon>
        <taxon>Hesseltinella</taxon>
    </lineage>
</organism>
<dbReference type="EMBL" id="MCGT01000011">
    <property type="protein sequence ID" value="ORX55829.1"/>
    <property type="molecule type" value="Genomic_DNA"/>
</dbReference>
<accession>A0A1X2GKL1</accession>
<dbReference type="STRING" id="101127.A0A1X2GKL1"/>